<evidence type="ECO:0000313" key="2">
    <source>
        <dbReference type="EMBL" id="CAD8486790.1"/>
    </source>
</evidence>
<dbReference type="PROSITE" id="PS51186">
    <property type="entry name" value="GNAT"/>
    <property type="match status" value="1"/>
</dbReference>
<dbReference type="InterPro" id="IPR000182">
    <property type="entry name" value="GNAT_dom"/>
</dbReference>
<dbReference type="AlphaFoldDB" id="A0A7S0EL55"/>
<evidence type="ECO:0000259" key="1">
    <source>
        <dbReference type="PROSITE" id="PS51186"/>
    </source>
</evidence>
<organism evidence="2">
    <name type="scientific">Hanusia phi</name>
    <dbReference type="NCBI Taxonomy" id="3032"/>
    <lineage>
        <taxon>Eukaryota</taxon>
        <taxon>Cryptophyceae</taxon>
        <taxon>Pyrenomonadales</taxon>
        <taxon>Geminigeraceae</taxon>
        <taxon>Hanusia</taxon>
    </lineage>
</organism>
<reference evidence="2" key="1">
    <citation type="submission" date="2021-01" db="EMBL/GenBank/DDBJ databases">
        <authorList>
            <person name="Corre E."/>
            <person name="Pelletier E."/>
            <person name="Niang G."/>
            <person name="Scheremetjew M."/>
            <person name="Finn R."/>
            <person name="Kale V."/>
            <person name="Holt S."/>
            <person name="Cochrane G."/>
            <person name="Meng A."/>
            <person name="Brown T."/>
            <person name="Cohen L."/>
        </authorList>
    </citation>
    <scope>NUCLEOTIDE SEQUENCE</scope>
    <source>
        <strain evidence="2">CCMP325</strain>
    </source>
</reference>
<dbReference type="Pfam" id="PF00583">
    <property type="entry name" value="Acetyltransf_1"/>
    <property type="match status" value="1"/>
</dbReference>
<name>A0A7S0EL55_9CRYP</name>
<dbReference type="GO" id="GO:0016747">
    <property type="term" value="F:acyltransferase activity, transferring groups other than amino-acyl groups"/>
    <property type="evidence" value="ECO:0007669"/>
    <property type="project" value="InterPro"/>
</dbReference>
<gene>
    <name evidence="2" type="ORF">HPHI1048_LOCUS11923</name>
</gene>
<dbReference type="InterPro" id="IPR016181">
    <property type="entry name" value="Acyl_CoA_acyltransferase"/>
</dbReference>
<feature type="domain" description="N-acetyltransferase" evidence="1">
    <location>
        <begin position="110"/>
        <end position="256"/>
    </location>
</feature>
<proteinExistence type="predicted"/>
<dbReference type="Gene3D" id="3.40.630.30">
    <property type="match status" value="1"/>
</dbReference>
<protein>
    <recommendedName>
        <fullName evidence="1">N-acetyltransferase domain-containing protein</fullName>
    </recommendedName>
</protein>
<dbReference type="EMBL" id="HBEO01017561">
    <property type="protein sequence ID" value="CAD8486790.1"/>
    <property type="molecule type" value="Transcribed_RNA"/>
</dbReference>
<dbReference type="SUPFAM" id="SSF55729">
    <property type="entry name" value="Acyl-CoA N-acyltransferases (Nat)"/>
    <property type="match status" value="1"/>
</dbReference>
<dbReference type="CDD" id="cd04301">
    <property type="entry name" value="NAT_SF"/>
    <property type="match status" value="1"/>
</dbReference>
<sequence>MVVLVPFGRDRNFRLFQFVVAALACTQVLHASFPAFASGSVVKNSPDFPLGRTCNIRIPELKIPGEGRRMTQTSVSYSLNSVEGMRRTEQRRKKVMPRKMGAVDTVADPLLFRNYNPHMDHEDLMKLCHLEWDYVPRMIEKFCASSNDHPFVLESPETDKVVAFGNVQRMASDVTWIQAIRVDPNYEGRGYGTEILSQLIALSRDLGASKALSSTSNTNHAMLHIFKKLGFRYCNDIAYFPQSAAMLAIKESKPEADLLIELGLERMLPAWKREASKFQTCRSPAEVTAIMSMIEAEARVKQLALAPMVSAEYRIYHPQQTEILSCISDSRCWIKYPEREEEGRASERGAALLVLRRSQEMKGRYIACLTTAEESAVGAALTLVNDLVGHEGFQLYFNDIIPADSSVRKLFGEKMGSYKLVEIDL</sequence>
<dbReference type="PANTHER" id="PTHR43072">
    <property type="entry name" value="N-ACETYLTRANSFERASE"/>
    <property type="match status" value="1"/>
</dbReference>
<accession>A0A7S0EL55</accession>